<evidence type="ECO:0000313" key="1">
    <source>
        <dbReference type="EMBL" id="PBK96205.1"/>
    </source>
</evidence>
<evidence type="ECO:0000313" key="2">
    <source>
        <dbReference type="Proteomes" id="UP000217790"/>
    </source>
</evidence>
<dbReference type="Proteomes" id="UP000217790">
    <property type="component" value="Unassembled WGS sequence"/>
</dbReference>
<organism evidence="1 2">
    <name type="scientific">Armillaria gallica</name>
    <name type="common">Bulbous honey fungus</name>
    <name type="synonym">Armillaria bulbosa</name>
    <dbReference type="NCBI Taxonomy" id="47427"/>
    <lineage>
        <taxon>Eukaryota</taxon>
        <taxon>Fungi</taxon>
        <taxon>Dikarya</taxon>
        <taxon>Basidiomycota</taxon>
        <taxon>Agaricomycotina</taxon>
        <taxon>Agaricomycetes</taxon>
        <taxon>Agaricomycetidae</taxon>
        <taxon>Agaricales</taxon>
        <taxon>Marasmiineae</taxon>
        <taxon>Physalacriaceae</taxon>
        <taxon>Armillaria</taxon>
    </lineage>
</organism>
<feature type="non-terminal residue" evidence="1">
    <location>
        <position position="1"/>
    </location>
</feature>
<dbReference type="InParanoid" id="A0A2H3DLX1"/>
<sequence>KTHKSDAIIAALQSLLLGDRLEKNTNIETRNNAWRIKHFNHVSDPATHKDDASDSESMITIDGDELATLCNPEYSLYSRNTPRPLLPG</sequence>
<protein>
    <submittedName>
        <fullName evidence="1">Uncharacterized protein</fullName>
    </submittedName>
</protein>
<name>A0A2H3DLX1_ARMGA</name>
<gene>
    <name evidence="1" type="ORF">ARMGADRAFT_924862</name>
</gene>
<dbReference type="AlphaFoldDB" id="A0A2H3DLX1"/>
<reference evidence="2" key="1">
    <citation type="journal article" date="2017" name="Nat. Ecol. Evol.">
        <title>Genome expansion and lineage-specific genetic innovations in the forest pathogenic fungi Armillaria.</title>
        <authorList>
            <person name="Sipos G."/>
            <person name="Prasanna A.N."/>
            <person name="Walter M.C."/>
            <person name="O'Connor E."/>
            <person name="Balint B."/>
            <person name="Krizsan K."/>
            <person name="Kiss B."/>
            <person name="Hess J."/>
            <person name="Varga T."/>
            <person name="Slot J."/>
            <person name="Riley R."/>
            <person name="Boka B."/>
            <person name="Rigling D."/>
            <person name="Barry K."/>
            <person name="Lee J."/>
            <person name="Mihaltcheva S."/>
            <person name="LaButti K."/>
            <person name="Lipzen A."/>
            <person name="Waldron R."/>
            <person name="Moloney N.M."/>
            <person name="Sperisen C."/>
            <person name="Kredics L."/>
            <person name="Vagvoelgyi C."/>
            <person name="Patrignani A."/>
            <person name="Fitzpatrick D."/>
            <person name="Nagy I."/>
            <person name="Doyle S."/>
            <person name="Anderson J.B."/>
            <person name="Grigoriev I.V."/>
            <person name="Gueldener U."/>
            <person name="Muensterkoetter M."/>
            <person name="Nagy L.G."/>
        </authorList>
    </citation>
    <scope>NUCLEOTIDE SEQUENCE [LARGE SCALE GENOMIC DNA]</scope>
    <source>
        <strain evidence="2">Ar21-2</strain>
    </source>
</reference>
<accession>A0A2H3DLX1</accession>
<keyword evidence="2" id="KW-1185">Reference proteome</keyword>
<proteinExistence type="predicted"/>
<dbReference type="EMBL" id="KZ293651">
    <property type="protein sequence ID" value="PBK96205.1"/>
    <property type="molecule type" value="Genomic_DNA"/>
</dbReference>